<sequence length="115" mass="12799">MKIILKDNSEIAIASYENKESSVIFSIENMAFEDAKARFTESNTEEVNVFNDLDEQVASYKGYVLGNRITFNTDTSILEIILEEKTTRKLVEQNTADITAINEAIASLAEIVGGE</sequence>
<protein>
    <submittedName>
        <fullName evidence="1">Uncharacterized protein</fullName>
    </submittedName>
</protein>
<name>A0A8S5M5C5_9CAUD</name>
<organism evidence="1">
    <name type="scientific">Siphoviridae sp. ctulf7</name>
    <dbReference type="NCBI Taxonomy" id="2826505"/>
    <lineage>
        <taxon>Viruses</taxon>
        <taxon>Duplodnaviria</taxon>
        <taxon>Heunggongvirae</taxon>
        <taxon>Uroviricota</taxon>
        <taxon>Caudoviricetes</taxon>
    </lineage>
</organism>
<dbReference type="EMBL" id="BK014825">
    <property type="protein sequence ID" value="DAD77426.1"/>
    <property type="molecule type" value="Genomic_DNA"/>
</dbReference>
<proteinExistence type="predicted"/>
<accession>A0A8S5M5C5</accession>
<reference evidence="1" key="1">
    <citation type="journal article" date="2021" name="Proc. Natl. Acad. Sci. U.S.A.">
        <title>A Catalog of Tens of Thousands of Viruses from Human Metagenomes Reveals Hidden Associations with Chronic Diseases.</title>
        <authorList>
            <person name="Tisza M.J."/>
            <person name="Buck C.B."/>
        </authorList>
    </citation>
    <scope>NUCLEOTIDE SEQUENCE</scope>
    <source>
        <strain evidence="1">Ctulf7</strain>
    </source>
</reference>
<evidence type="ECO:0000313" key="1">
    <source>
        <dbReference type="EMBL" id="DAD77426.1"/>
    </source>
</evidence>